<evidence type="ECO:0000313" key="3">
    <source>
        <dbReference type="EMBL" id="PPQ89241.1"/>
    </source>
</evidence>
<reference evidence="3 4" key="1">
    <citation type="journal article" date="2018" name="Evol. Lett.">
        <title>Horizontal gene cluster transfer increased hallucinogenic mushroom diversity.</title>
        <authorList>
            <person name="Reynolds H.T."/>
            <person name="Vijayakumar V."/>
            <person name="Gluck-Thaler E."/>
            <person name="Korotkin H.B."/>
            <person name="Matheny P.B."/>
            <person name="Slot J.C."/>
        </authorList>
    </citation>
    <scope>NUCLEOTIDE SEQUENCE [LARGE SCALE GENOMIC DNA]</scope>
    <source>
        <strain evidence="3 4">2631</strain>
    </source>
</reference>
<dbReference type="InterPro" id="IPR052762">
    <property type="entry name" value="PCW_deacetylase/CE"/>
</dbReference>
<keyword evidence="4" id="KW-1185">Reference proteome</keyword>
<dbReference type="OrthoDB" id="426133at2759"/>
<dbReference type="Proteomes" id="UP000283269">
    <property type="component" value="Unassembled WGS sequence"/>
</dbReference>
<evidence type="ECO:0000313" key="4">
    <source>
        <dbReference type="Proteomes" id="UP000283269"/>
    </source>
</evidence>
<evidence type="ECO:0000256" key="1">
    <source>
        <dbReference type="SAM" id="SignalP"/>
    </source>
</evidence>
<dbReference type="Gene3D" id="3.40.50.1110">
    <property type="entry name" value="SGNH hydrolase"/>
    <property type="match status" value="1"/>
</dbReference>
<evidence type="ECO:0000259" key="2">
    <source>
        <dbReference type="Pfam" id="PF13472"/>
    </source>
</evidence>
<dbReference type="PANTHER" id="PTHR37834:SF2">
    <property type="entry name" value="ESTERASE, SGNH HYDROLASE-TYPE"/>
    <property type="match status" value="1"/>
</dbReference>
<dbReference type="Pfam" id="PF13472">
    <property type="entry name" value="Lipase_GDSL_2"/>
    <property type="match status" value="1"/>
</dbReference>
<dbReference type="InterPro" id="IPR036514">
    <property type="entry name" value="SGNH_hydro_sf"/>
</dbReference>
<dbReference type="InterPro" id="IPR013830">
    <property type="entry name" value="SGNH_hydro"/>
</dbReference>
<sequence length="377" mass="42290">MFLLAGLVLALGLFPAAVFATSESLVPKNQTIKNNHPLIYYHGRWDSSQGTWWPGSGFKVNVLNLKSLTLNLGPLTPSPFASLGVSVGDSEFFPVNASAGSNTITIPSAALKQSKLTPTTVRINAAGWQTYRLQFNSITLNSEAVLIPYIPSKTVFEFIGDSFTSGYLMPNGADQSWAFLVGEKYKAEHRIVAQAGAALTDIYSYGNVHGMSFQFFKTEDTSFYYTTDHNYTTDWNFVRDQPKATHVIIHIGANDNAQGVTNDQFVQEYSDFLVKIRKLYPYQPLFLFTPWGWPNSDGNVYYYYDGQYQRVLDARRVLRADIFRNALGDKNVFLVNTTGWITWEDVFPDSLHPTVAGQAKVANNFISWLENRGFSPR</sequence>
<dbReference type="InParanoid" id="A0A409XES3"/>
<gene>
    <name evidence="3" type="ORF">CVT25_001320</name>
</gene>
<accession>A0A409XES3</accession>
<feature type="domain" description="SGNH hydrolase-type esterase" evidence="2">
    <location>
        <begin position="158"/>
        <end position="359"/>
    </location>
</feature>
<protein>
    <recommendedName>
        <fullName evidence="2">SGNH hydrolase-type esterase domain-containing protein</fullName>
    </recommendedName>
</protein>
<comment type="caution">
    <text evidence="3">The sequence shown here is derived from an EMBL/GenBank/DDBJ whole genome shotgun (WGS) entry which is preliminary data.</text>
</comment>
<feature type="chain" id="PRO_5018975631" description="SGNH hydrolase-type esterase domain-containing protein" evidence="1">
    <location>
        <begin position="21"/>
        <end position="377"/>
    </location>
</feature>
<feature type="signal peptide" evidence="1">
    <location>
        <begin position="1"/>
        <end position="20"/>
    </location>
</feature>
<keyword evidence="1" id="KW-0732">Signal</keyword>
<organism evidence="3 4">
    <name type="scientific">Psilocybe cyanescens</name>
    <dbReference type="NCBI Taxonomy" id="93625"/>
    <lineage>
        <taxon>Eukaryota</taxon>
        <taxon>Fungi</taxon>
        <taxon>Dikarya</taxon>
        <taxon>Basidiomycota</taxon>
        <taxon>Agaricomycotina</taxon>
        <taxon>Agaricomycetes</taxon>
        <taxon>Agaricomycetidae</taxon>
        <taxon>Agaricales</taxon>
        <taxon>Agaricineae</taxon>
        <taxon>Strophariaceae</taxon>
        <taxon>Psilocybe</taxon>
    </lineage>
</organism>
<dbReference type="SUPFAM" id="SSF52266">
    <property type="entry name" value="SGNH hydrolase"/>
    <property type="match status" value="1"/>
</dbReference>
<dbReference type="PANTHER" id="PTHR37834">
    <property type="entry name" value="GDSL-LIKE LIPASE/ACYLHYDROLASE DOMAIN PROTEIN (AFU_ORTHOLOGUE AFUA_2G00620)"/>
    <property type="match status" value="1"/>
</dbReference>
<dbReference type="EMBL" id="NHYD01001919">
    <property type="protein sequence ID" value="PPQ89241.1"/>
    <property type="molecule type" value="Genomic_DNA"/>
</dbReference>
<name>A0A409XES3_PSICY</name>
<dbReference type="Gene3D" id="2.60.120.260">
    <property type="entry name" value="Galactose-binding domain-like"/>
    <property type="match status" value="1"/>
</dbReference>
<dbReference type="AlphaFoldDB" id="A0A409XES3"/>
<proteinExistence type="predicted"/>